<dbReference type="Proteomes" id="UP001596135">
    <property type="component" value="Unassembled WGS sequence"/>
</dbReference>
<evidence type="ECO:0000313" key="4">
    <source>
        <dbReference type="Proteomes" id="UP001596135"/>
    </source>
</evidence>
<dbReference type="InterPro" id="IPR002347">
    <property type="entry name" value="SDR_fam"/>
</dbReference>
<gene>
    <name evidence="3" type="ORF">ACFPYL_02710</name>
</gene>
<dbReference type="PRINTS" id="PR00081">
    <property type="entry name" value="GDHRDH"/>
</dbReference>
<keyword evidence="2 3" id="KW-0560">Oxidoreductase</keyword>
<evidence type="ECO:0000256" key="2">
    <source>
        <dbReference type="ARBA" id="ARBA00023002"/>
    </source>
</evidence>
<dbReference type="PANTHER" id="PTHR43477:SF1">
    <property type="entry name" value="DIHYDROANTICAPSIN 7-DEHYDROGENASE"/>
    <property type="match status" value="1"/>
</dbReference>
<dbReference type="EMBL" id="JBHSRJ010000001">
    <property type="protein sequence ID" value="MFC6041966.1"/>
    <property type="molecule type" value="Genomic_DNA"/>
</dbReference>
<dbReference type="PRINTS" id="PR00080">
    <property type="entry name" value="SDRFAMILY"/>
</dbReference>
<proteinExistence type="inferred from homology"/>
<organism evidence="3 4">
    <name type="scientific">Nocardioides hankookensis</name>
    <dbReference type="NCBI Taxonomy" id="443157"/>
    <lineage>
        <taxon>Bacteria</taxon>
        <taxon>Bacillati</taxon>
        <taxon>Actinomycetota</taxon>
        <taxon>Actinomycetes</taxon>
        <taxon>Propionibacteriales</taxon>
        <taxon>Nocardioidaceae</taxon>
        <taxon>Nocardioides</taxon>
    </lineage>
</organism>
<dbReference type="RefSeq" id="WP_379150070.1">
    <property type="nucleotide sequence ID" value="NZ_JBHSRJ010000001.1"/>
</dbReference>
<dbReference type="GO" id="GO:0016491">
    <property type="term" value="F:oxidoreductase activity"/>
    <property type="evidence" value="ECO:0007669"/>
    <property type="project" value="UniProtKB-KW"/>
</dbReference>
<dbReference type="Gene3D" id="3.40.50.720">
    <property type="entry name" value="NAD(P)-binding Rossmann-like Domain"/>
    <property type="match status" value="1"/>
</dbReference>
<dbReference type="CDD" id="cd05233">
    <property type="entry name" value="SDR_c"/>
    <property type="match status" value="1"/>
</dbReference>
<dbReference type="EC" id="1.1.1.-" evidence="3"/>
<dbReference type="InterPro" id="IPR036291">
    <property type="entry name" value="NAD(P)-bd_dom_sf"/>
</dbReference>
<reference evidence="4" key="1">
    <citation type="journal article" date="2019" name="Int. J. Syst. Evol. Microbiol.">
        <title>The Global Catalogue of Microorganisms (GCM) 10K type strain sequencing project: providing services to taxonomists for standard genome sequencing and annotation.</title>
        <authorList>
            <consortium name="The Broad Institute Genomics Platform"/>
            <consortium name="The Broad Institute Genome Sequencing Center for Infectious Disease"/>
            <person name="Wu L."/>
            <person name="Ma J."/>
        </authorList>
    </citation>
    <scope>NUCLEOTIDE SEQUENCE [LARGE SCALE GENOMIC DNA]</scope>
    <source>
        <strain evidence="4">CCUG 54522</strain>
    </source>
</reference>
<name>A0ABW1LEM7_9ACTN</name>
<evidence type="ECO:0000256" key="1">
    <source>
        <dbReference type="ARBA" id="ARBA00006484"/>
    </source>
</evidence>
<dbReference type="SUPFAM" id="SSF51735">
    <property type="entry name" value="NAD(P)-binding Rossmann-fold domains"/>
    <property type="match status" value="1"/>
</dbReference>
<comment type="similarity">
    <text evidence="1">Belongs to the short-chain dehydrogenases/reductases (SDR) family.</text>
</comment>
<evidence type="ECO:0000313" key="3">
    <source>
        <dbReference type="EMBL" id="MFC6041966.1"/>
    </source>
</evidence>
<dbReference type="PANTHER" id="PTHR43477">
    <property type="entry name" value="DIHYDROANTICAPSIN 7-DEHYDROGENASE"/>
    <property type="match status" value="1"/>
</dbReference>
<dbReference type="Pfam" id="PF13561">
    <property type="entry name" value="adh_short_C2"/>
    <property type="match status" value="1"/>
</dbReference>
<sequence length="263" mass="27680">MRAERASKPRLDGKIALITGVGGGMGVAAARRFAAEGARVVGCDLDEDGAARTEELVRSEGGDITVFGGVDLGDAAVARDWVDAAVATYDGIDVLYNNASTQRFAPLDELSIEDWDFTMRNELDLVYYTVRAAWPHLKAYGGGSIINVGSIAALRGVEFMPQNAHSTAKGGVISLTLQLVVEGGPHGIRANVISPGMTETPNTAPLLADPPERMRRVVLDRIPLGRHGQPEDVVNAAVFLASDESSWISGTNIVIDGGASVLG</sequence>
<keyword evidence="4" id="KW-1185">Reference proteome</keyword>
<protein>
    <submittedName>
        <fullName evidence="3">SDR family NAD(P)-dependent oxidoreductase</fullName>
        <ecNumber evidence="3">1.1.1.-</ecNumber>
    </submittedName>
</protein>
<comment type="caution">
    <text evidence="3">The sequence shown here is derived from an EMBL/GenBank/DDBJ whole genome shotgun (WGS) entry which is preliminary data.</text>
</comment>
<dbReference type="InterPro" id="IPR051122">
    <property type="entry name" value="SDR_DHRS6-like"/>
</dbReference>
<accession>A0ABW1LEM7</accession>